<evidence type="ECO:0000256" key="11">
    <source>
        <dbReference type="ARBA" id="ARBA00023284"/>
    </source>
</evidence>
<dbReference type="InterPro" id="IPR012187">
    <property type="entry name" value="Disulphide_bond_form_BdbC"/>
</dbReference>
<dbReference type="Gene3D" id="1.20.1550.10">
    <property type="entry name" value="DsbB-like"/>
    <property type="match status" value="1"/>
</dbReference>
<evidence type="ECO:0000313" key="13">
    <source>
        <dbReference type="EMBL" id="OAB71078.1"/>
    </source>
</evidence>
<dbReference type="EMBL" id="LSFN01000044">
    <property type="protein sequence ID" value="OAB71078.1"/>
    <property type="molecule type" value="Genomic_DNA"/>
</dbReference>
<comment type="similarity">
    <text evidence="2">Belongs to the DsbB family. BdbC subfamily.</text>
</comment>
<dbReference type="PANTHER" id="PTHR43469:SF1">
    <property type="entry name" value="SPBETA PROPHAGE-DERIVED DISULFIDE BOND FORMATION PROTEIN B"/>
    <property type="match status" value="1"/>
</dbReference>
<dbReference type="OrthoDB" id="158402at2"/>
<keyword evidence="3" id="KW-0813">Transport</keyword>
<evidence type="ECO:0000256" key="1">
    <source>
        <dbReference type="ARBA" id="ARBA00004141"/>
    </source>
</evidence>
<keyword evidence="10" id="KW-0143">Chaperone</keyword>
<feature type="transmembrane region" description="Helical" evidence="12">
    <location>
        <begin position="67"/>
        <end position="86"/>
    </location>
</feature>
<dbReference type="GO" id="GO:0016020">
    <property type="term" value="C:membrane"/>
    <property type="evidence" value="ECO:0007669"/>
    <property type="project" value="UniProtKB-SubCell"/>
</dbReference>
<accession>A0A167AIU8</accession>
<proteinExistence type="inferred from homology"/>
<feature type="transmembrane region" description="Helical" evidence="12">
    <location>
        <begin position="112"/>
        <end position="135"/>
    </location>
</feature>
<evidence type="ECO:0000256" key="4">
    <source>
        <dbReference type="ARBA" id="ARBA00022692"/>
    </source>
</evidence>
<evidence type="ECO:0000256" key="2">
    <source>
        <dbReference type="ARBA" id="ARBA00007602"/>
    </source>
</evidence>
<dbReference type="GO" id="GO:0006457">
    <property type="term" value="P:protein folding"/>
    <property type="evidence" value="ECO:0007669"/>
    <property type="project" value="InterPro"/>
</dbReference>
<dbReference type="SUPFAM" id="SSF158442">
    <property type="entry name" value="DsbB-like"/>
    <property type="match status" value="1"/>
</dbReference>
<evidence type="ECO:0000256" key="7">
    <source>
        <dbReference type="ARBA" id="ARBA00023002"/>
    </source>
</evidence>
<feature type="transmembrane region" description="Helical" evidence="12">
    <location>
        <begin position="12"/>
        <end position="30"/>
    </location>
</feature>
<dbReference type="InterPro" id="IPR023380">
    <property type="entry name" value="DsbB-like_sf"/>
</dbReference>
<keyword evidence="6 12" id="KW-1133">Transmembrane helix</keyword>
<keyword evidence="9" id="KW-1015">Disulfide bond</keyword>
<dbReference type="GO" id="GO:0015035">
    <property type="term" value="F:protein-disulfide reductase activity"/>
    <property type="evidence" value="ECO:0007669"/>
    <property type="project" value="InterPro"/>
</dbReference>
<feature type="transmembrane region" description="Helical" evidence="12">
    <location>
        <begin position="42"/>
        <end position="60"/>
    </location>
</feature>
<keyword evidence="5" id="KW-0249">Electron transport</keyword>
<comment type="subcellular location">
    <subcellularLocation>
        <location evidence="1">Membrane</location>
        <topology evidence="1">Multi-pass membrane protein</topology>
    </subcellularLocation>
</comment>
<evidence type="ECO:0000256" key="10">
    <source>
        <dbReference type="ARBA" id="ARBA00023186"/>
    </source>
</evidence>
<dbReference type="PIRSF" id="PIRSF036659">
    <property type="entry name" value="BdbC"/>
    <property type="match status" value="1"/>
</dbReference>
<keyword evidence="11" id="KW-0676">Redox-active center</keyword>
<organism evidence="13 14">
    <name type="scientific">Paenibacillus crassostreae</name>
    <dbReference type="NCBI Taxonomy" id="1763538"/>
    <lineage>
        <taxon>Bacteria</taxon>
        <taxon>Bacillati</taxon>
        <taxon>Bacillota</taxon>
        <taxon>Bacilli</taxon>
        <taxon>Bacillales</taxon>
        <taxon>Paenibacillaceae</taxon>
        <taxon>Paenibacillus</taxon>
    </lineage>
</organism>
<evidence type="ECO:0000256" key="5">
    <source>
        <dbReference type="ARBA" id="ARBA00022982"/>
    </source>
</evidence>
<name>A0A167AIU8_9BACL</name>
<dbReference type="Pfam" id="PF02600">
    <property type="entry name" value="DsbB"/>
    <property type="match status" value="1"/>
</dbReference>
<evidence type="ECO:0000256" key="12">
    <source>
        <dbReference type="SAM" id="Phobius"/>
    </source>
</evidence>
<dbReference type="InterPro" id="IPR003752">
    <property type="entry name" value="DiS_bond_form_DsbB/BdbC"/>
</dbReference>
<evidence type="ECO:0000313" key="14">
    <source>
        <dbReference type="Proteomes" id="UP000077134"/>
    </source>
</evidence>
<keyword evidence="8 12" id="KW-0472">Membrane</keyword>
<dbReference type="RefSeq" id="WP_068661424.1">
    <property type="nucleotide sequence ID" value="NZ_CP017770.1"/>
</dbReference>
<keyword evidence="7" id="KW-0560">Oxidoreductase</keyword>
<evidence type="ECO:0000256" key="8">
    <source>
        <dbReference type="ARBA" id="ARBA00023136"/>
    </source>
</evidence>
<reference evidence="13 14" key="1">
    <citation type="submission" date="2016-02" db="EMBL/GenBank/DDBJ databases">
        <title>Paenibacillus sp. LPB0068, isolated from Crassostrea gigas.</title>
        <authorList>
            <person name="Shin S.-K."/>
            <person name="Yi H."/>
        </authorList>
    </citation>
    <scope>NUCLEOTIDE SEQUENCE [LARGE SCALE GENOMIC DNA]</scope>
    <source>
        <strain evidence="13 14">LPB0068</strain>
    </source>
</reference>
<sequence length="155" mass="17593">MKVKGFFKTYSLYLAWMVSIIATGGSLYLSEVLLYEPCKLCWIQRIFMYPQVILLGIASYKDDRKIISYVLPLSIIGGCVSIFHYLEQMVPAFSKIAPCSVGIPCNVDYLNWFGFITIPLLALIAFIMIICLMLAGRSDGEEEDIELNEEQTIIR</sequence>
<evidence type="ECO:0000256" key="9">
    <source>
        <dbReference type="ARBA" id="ARBA00023157"/>
    </source>
</evidence>
<dbReference type="KEGG" id="pcx:LPB68_09050"/>
<protein>
    <submittedName>
        <fullName evidence="13">Disulfide oxidoreductase</fullName>
    </submittedName>
</protein>
<gene>
    <name evidence="13" type="ORF">PNBC_21200</name>
</gene>
<dbReference type="PANTHER" id="PTHR43469">
    <property type="entry name" value="DISULFIDE FORMATION PROTEIN-RELATED"/>
    <property type="match status" value="1"/>
</dbReference>
<dbReference type="HAMAP" id="MF_00287">
    <property type="entry name" value="BdbC"/>
    <property type="match status" value="1"/>
</dbReference>
<dbReference type="Proteomes" id="UP000077134">
    <property type="component" value="Unassembled WGS sequence"/>
</dbReference>
<evidence type="ECO:0000256" key="3">
    <source>
        <dbReference type="ARBA" id="ARBA00022448"/>
    </source>
</evidence>
<keyword evidence="4 12" id="KW-0812">Transmembrane</keyword>
<evidence type="ECO:0000256" key="6">
    <source>
        <dbReference type="ARBA" id="ARBA00022989"/>
    </source>
</evidence>
<dbReference type="STRING" id="1763538.LPB68_09050"/>
<dbReference type="AlphaFoldDB" id="A0A167AIU8"/>
<keyword evidence="14" id="KW-1185">Reference proteome</keyword>
<dbReference type="NCBIfam" id="NF002849">
    <property type="entry name" value="PRK03113.1"/>
    <property type="match status" value="1"/>
</dbReference>
<comment type="caution">
    <text evidence="13">The sequence shown here is derived from an EMBL/GenBank/DDBJ whole genome shotgun (WGS) entry which is preliminary data.</text>
</comment>